<evidence type="ECO:0008006" key="3">
    <source>
        <dbReference type="Google" id="ProtNLM"/>
    </source>
</evidence>
<evidence type="ECO:0000313" key="2">
    <source>
        <dbReference type="Proteomes" id="UP000252107"/>
    </source>
</evidence>
<dbReference type="AlphaFoldDB" id="A0A367QJL7"/>
<accession>A0A367QJL7</accession>
<sequence>MTSKKNKNRFGLSRYIPPEIELEIRRRSKFGCVICRGAVTHYEHINPEFKDAEKHDPTKICCLCGSCHDKVTRRIYSKAYVAKRYTEVQQSSVVKPARDFFDFHSGEASLLVGGLKGTSAPSYVFSVYGQPIFQVLSHPKANEGAIYARFTDKEGQDVFRIDGNQWLAFTEAWDVQVKGQRITVLNQDQLVALRLRVEPPGGIAIEHLDMRYGPAHLMATEHAILIGKYLDQNVCAWVTANIEIMQSSESSVFVSVHQPQLERISMGHPTGVAWPQIGLSIASKCGFLLSECVTAIKSLDHVREYFFKSASQPGLSQLIDGTHFLLLPDKQFYTNTTHPKLYEFLRIHQFIHSPENLVFSEQKVPDEVIEEIPITPQSTLSDKAVLRSFLLKNQNLITLDQKIVEFTGNELHLDADNLERHIQDLKCWKITTVQELDEVLKINAKMIISFYKEFDKRWIQYLENNPQKKGSSSSPRGISITYLLFLLAVMKEDKAFIQKYVNDVSSVFDAFQKAKDA</sequence>
<evidence type="ECO:0000313" key="1">
    <source>
        <dbReference type="EMBL" id="RCJ24408.1"/>
    </source>
</evidence>
<proteinExistence type="predicted"/>
<name>A0A367QJL7_9NOSO</name>
<gene>
    <name evidence="1" type="ORF">A6770_28345</name>
</gene>
<comment type="caution">
    <text evidence="1">The sequence shown here is derived from an EMBL/GenBank/DDBJ whole genome shotgun (WGS) entry which is preliminary data.</text>
</comment>
<protein>
    <recommendedName>
        <fullName evidence="3">HNH endonuclease</fullName>
    </recommendedName>
</protein>
<dbReference type="EMBL" id="LXQD01000318">
    <property type="protein sequence ID" value="RCJ24408.1"/>
    <property type="molecule type" value="Genomic_DNA"/>
</dbReference>
<dbReference type="Proteomes" id="UP000252107">
    <property type="component" value="Unassembled WGS sequence"/>
</dbReference>
<keyword evidence="2" id="KW-1185">Reference proteome</keyword>
<organism evidence="1 2">
    <name type="scientific">Nostoc minutum NIES-26</name>
    <dbReference type="NCBI Taxonomy" id="1844469"/>
    <lineage>
        <taxon>Bacteria</taxon>
        <taxon>Bacillati</taxon>
        <taxon>Cyanobacteriota</taxon>
        <taxon>Cyanophyceae</taxon>
        <taxon>Nostocales</taxon>
        <taxon>Nostocaceae</taxon>
        <taxon>Nostoc</taxon>
    </lineage>
</organism>
<reference evidence="1" key="1">
    <citation type="submission" date="2016-04" db="EMBL/GenBank/DDBJ databases">
        <authorList>
            <person name="Tabuchi Yagui T.R."/>
        </authorList>
    </citation>
    <scope>NUCLEOTIDE SEQUENCE [LARGE SCALE GENOMIC DNA]</scope>
    <source>
        <strain evidence="1">NIES-26</strain>
    </source>
</reference>